<dbReference type="InterPro" id="IPR011307">
    <property type="entry name" value="MeTrfase_F"/>
</dbReference>
<keyword evidence="13" id="KW-1185">Reference proteome</keyword>
<feature type="transmembrane region" description="Helical" evidence="10">
    <location>
        <begin position="52"/>
        <end position="73"/>
    </location>
</feature>
<dbReference type="InterPro" id="IPR013347">
    <property type="entry name" value="MeTrfase_F_su"/>
</dbReference>
<proteinExistence type="inferred from homology"/>
<evidence type="ECO:0000256" key="2">
    <source>
        <dbReference type="ARBA" id="ARBA00022563"/>
    </source>
</evidence>
<reference evidence="12 13" key="1">
    <citation type="submission" date="2010-06" db="EMBL/GenBank/DDBJ databases">
        <title>Complete sequence chromosome of Methanohalobium evestigatum Z-7303.</title>
        <authorList>
            <consortium name="US DOE Joint Genome Institute"/>
            <person name="Lucas S."/>
            <person name="Copeland A."/>
            <person name="Lapidus A."/>
            <person name="Cheng J.-F."/>
            <person name="Bruce D."/>
            <person name="Goodwin L."/>
            <person name="Pitluck S."/>
            <person name="Saunders E."/>
            <person name="Detter J.C."/>
            <person name="Han C."/>
            <person name="Tapia R."/>
            <person name="Land M."/>
            <person name="Hauser L."/>
            <person name="Kyrpides N."/>
            <person name="Mikhailova N."/>
            <person name="Sieprawska-Lupa M."/>
            <person name="Whitman W.B."/>
            <person name="Anderson I."/>
            <person name="Woyke T."/>
        </authorList>
    </citation>
    <scope>NUCLEOTIDE SEQUENCE [LARGE SCALE GENOMIC DNA]</scope>
    <source>
        <strain evidence="13">ATCC BAA-1072 / DSM 3721 / NBRC 107634 / OCM 161 / Z-7303</strain>
    </source>
</reference>
<dbReference type="UniPathway" id="UPA00640">
    <property type="reaction ID" value="UER00698"/>
</dbReference>
<keyword evidence="8 10" id="KW-0484">Methanogenesis</keyword>
<keyword evidence="7 10" id="KW-1133">Transmembrane helix</keyword>
<keyword evidence="5 10" id="KW-0812">Transmembrane</keyword>
<evidence type="ECO:0000256" key="9">
    <source>
        <dbReference type="ARBA" id="ARBA00023136"/>
    </source>
</evidence>
<evidence type="ECO:0000313" key="12">
    <source>
        <dbReference type="EMBL" id="ADI74850.1"/>
    </source>
</evidence>
<comment type="function">
    <text evidence="10">Part of a complex that catalyzes the formation of methyl-coenzyme M and tetrahydromethanopterin from coenzyme M and methyl-tetrahydromethanopterin. This is an energy-conserving, sodium-ion translocating step.</text>
</comment>
<dbReference type="OrthoDB" id="74731at2157"/>
<dbReference type="NCBIfam" id="NF009776">
    <property type="entry name" value="PRK13275.1"/>
    <property type="match status" value="1"/>
</dbReference>
<dbReference type="GO" id="GO:0030269">
    <property type="term" value="F:tetrahydromethanopterin S-methyltransferase activity"/>
    <property type="evidence" value="ECO:0007669"/>
    <property type="project" value="UniProtKB-UniRule"/>
</dbReference>
<evidence type="ECO:0000256" key="6">
    <source>
        <dbReference type="ARBA" id="ARBA00022967"/>
    </source>
</evidence>
<keyword evidence="9 10" id="KW-0472">Membrane</keyword>
<protein>
    <recommendedName>
        <fullName evidence="10">Tetrahydromethanopterin S-methyltransferase subunit F</fullName>
        <ecNumber evidence="10">7.2.1.4</ecNumber>
    </recommendedName>
    <alternativeName>
        <fullName evidence="10">N5-methyltetrahydromethanopterin--coenzyme M methyltransferase subunit F</fullName>
    </alternativeName>
</protein>
<dbReference type="GO" id="GO:0032259">
    <property type="term" value="P:methylation"/>
    <property type="evidence" value="ECO:0007669"/>
    <property type="project" value="UniProtKB-KW"/>
</dbReference>
<evidence type="ECO:0000256" key="7">
    <source>
        <dbReference type="ARBA" id="ARBA00022989"/>
    </source>
</evidence>
<evidence type="ECO:0000256" key="4">
    <source>
        <dbReference type="ARBA" id="ARBA00022679"/>
    </source>
</evidence>
<dbReference type="Pfam" id="PF09472">
    <property type="entry name" value="MtrF"/>
    <property type="match status" value="1"/>
</dbReference>
<dbReference type="EC" id="7.2.1.4" evidence="10"/>
<accession>D7EBK8</accession>
<gene>
    <name evidence="10" type="primary">mtrF</name>
    <name evidence="12" type="ordered locus">Metev_2021</name>
</gene>
<dbReference type="HAMAP" id="MF_01099">
    <property type="entry name" value="MtrF"/>
    <property type="match status" value="1"/>
</dbReference>
<evidence type="ECO:0000313" key="13">
    <source>
        <dbReference type="Proteomes" id="UP000000391"/>
    </source>
</evidence>
<dbReference type="RefSeq" id="WP_013195415.1">
    <property type="nucleotide sequence ID" value="NC_014253.1"/>
</dbReference>
<comment type="catalytic activity">
    <reaction evidence="10">
        <text>5-methyl-5,6,7,8-tetrahydromethanopterin + coenzyme M + 2 Na(+)(in) = 5,6,7,8-tetrahydromethanopterin + methyl-coenzyme M + 2 Na(+)(out)</text>
        <dbReference type="Rhea" id="RHEA:53492"/>
        <dbReference type="ChEBI" id="CHEBI:29101"/>
        <dbReference type="ChEBI" id="CHEBI:58103"/>
        <dbReference type="ChEBI" id="CHEBI:58116"/>
        <dbReference type="ChEBI" id="CHEBI:58286"/>
        <dbReference type="ChEBI" id="CHEBI:58319"/>
        <dbReference type="EC" id="7.2.1.4"/>
    </reaction>
</comment>
<keyword evidence="2 10" id="KW-0554">One-carbon metabolism</keyword>
<dbReference type="NCBIfam" id="TIGR02507">
    <property type="entry name" value="MtrF"/>
    <property type="match status" value="1"/>
</dbReference>
<dbReference type="KEGG" id="mev:Metev_2021"/>
<dbReference type="STRING" id="644295.Metev_2021"/>
<evidence type="ECO:0000256" key="3">
    <source>
        <dbReference type="ARBA" id="ARBA00022603"/>
    </source>
</evidence>
<evidence type="ECO:0000256" key="8">
    <source>
        <dbReference type="ARBA" id="ARBA00022994"/>
    </source>
</evidence>
<comment type="subcellular location">
    <subcellularLocation>
        <location evidence="10">Cell membrane</location>
        <topology evidence="10">Single-pass membrane protein</topology>
    </subcellularLocation>
</comment>
<comment type="similarity">
    <text evidence="10">Belongs to the MtrF family.</text>
</comment>
<evidence type="ECO:0000256" key="1">
    <source>
        <dbReference type="ARBA" id="ARBA00022475"/>
    </source>
</evidence>
<dbReference type="GO" id="GO:0005886">
    <property type="term" value="C:plasma membrane"/>
    <property type="evidence" value="ECO:0007669"/>
    <property type="project" value="UniProtKB-SubCell"/>
</dbReference>
<evidence type="ECO:0000259" key="11">
    <source>
        <dbReference type="Pfam" id="PF09472"/>
    </source>
</evidence>
<keyword evidence="4 10" id="KW-0808">Transferase</keyword>
<dbReference type="HOGENOM" id="CLU_188097_0_0_2"/>
<dbReference type="AlphaFoldDB" id="D7EBK8"/>
<comment type="pathway">
    <text evidence="10">One-carbon metabolism; methanogenesis from CO(2); methyl-coenzyme M from 5,10-methylene-5,6,7,8-tetrahydromethanopterin: step 2/2.</text>
</comment>
<name>D7EBK8_METEZ</name>
<feature type="domain" description="Tetrahydromethanopterin S-methyltransferase F subunit" evidence="11">
    <location>
        <begin position="10"/>
        <end position="72"/>
    </location>
</feature>
<dbReference type="GO" id="GO:0019386">
    <property type="term" value="P:methanogenesis, from carbon dioxide"/>
    <property type="evidence" value="ECO:0007669"/>
    <property type="project" value="UniProtKB-UniRule"/>
</dbReference>
<evidence type="ECO:0000256" key="5">
    <source>
        <dbReference type="ARBA" id="ARBA00022692"/>
    </source>
</evidence>
<keyword evidence="1 10" id="KW-1003">Cell membrane</keyword>
<keyword evidence="6 10" id="KW-1278">Translocase</keyword>
<organism evidence="12 13">
    <name type="scientific">Methanohalobium evestigatum (strain ATCC BAA-1072 / DSM 3721 / NBRC 107634 / OCM 161 / Z-7303)</name>
    <dbReference type="NCBI Taxonomy" id="644295"/>
    <lineage>
        <taxon>Archaea</taxon>
        <taxon>Methanobacteriati</taxon>
        <taxon>Methanobacteriota</taxon>
        <taxon>Stenosarchaea group</taxon>
        <taxon>Methanomicrobia</taxon>
        <taxon>Methanosarcinales</taxon>
        <taxon>Methanosarcinaceae</taxon>
        <taxon>Methanohalobium</taxon>
    </lineage>
</organism>
<dbReference type="Proteomes" id="UP000000391">
    <property type="component" value="Chromosome"/>
</dbReference>
<evidence type="ECO:0000256" key="10">
    <source>
        <dbReference type="HAMAP-Rule" id="MF_01099"/>
    </source>
</evidence>
<comment type="subunit">
    <text evidence="10">The complex is composed of 8 subunits; MtrA, MtrB, MtrC, MtrD, MtrE, MtrF, MtrG and MtrH.</text>
</comment>
<sequence length="76" mass="8347">MAEEEEYGQGVPKVINPLMGPIESVVEKIRYRGQLIARNQKLDSGVSATGTIGFAIGFIITMILTLVIPFLVWQVV</sequence>
<dbReference type="EMBL" id="CP002069">
    <property type="protein sequence ID" value="ADI74850.1"/>
    <property type="molecule type" value="Genomic_DNA"/>
</dbReference>
<dbReference type="GO" id="GO:0006730">
    <property type="term" value="P:one-carbon metabolic process"/>
    <property type="evidence" value="ECO:0007669"/>
    <property type="project" value="UniProtKB-UniRule"/>
</dbReference>
<dbReference type="GeneID" id="9347681"/>
<keyword evidence="3 10" id="KW-0489">Methyltransferase</keyword>